<evidence type="ECO:0000256" key="3">
    <source>
        <dbReference type="SAM" id="MobiDB-lite"/>
    </source>
</evidence>
<accession>A0A9L9PXK6</accession>
<evidence type="ECO:0007829" key="8">
    <source>
        <dbReference type="ProteomicsDB" id="A0A9L9PXK6"/>
    </source>
</evidence>
<reference evidence="5" key="4">
    <citation type="submission" date="2025-08" db="UniProtKB">
        <authorList>
            <consortium name="Ensembl"/>
        </authorList>
    </citation>
    <scope>IDENTIFICATION</scope>
</reference>
<dbReference type="HGNC" id="HGNC:1859">
    <property type="gene designation" value="CEP250"/>
</dbReference>
<reference evidence="5 6" key="2">
    <citation type="journal article" date="2001" name="Nature">
        <title>The DNA sequence and comparative analysis of human chromosome 20.</title>
        <authorList>
            <person name="Deloukas P."/>
            <person name="Matthews L.H."/>
            <person name="Ashurst J."/>
            <person name="Burton J."/>
            <person name="Gilbert J.G."/>
            <person name="Jones M."/>
            <person name="Stavrides G."/>
            <person name="Almeida J.P."/>
            <person name="Babbage A.K."/>
            <person name="Bagguley C.L."/>
            <person name="Bailey J."/>
            <person name="Barlow K.F."/>
            <person name="Bates K.N."/>
            <person name="Beard L.M."/>
            <person name="Beare D.M."/>
            <person name="Beasley O.P."/>
            <person name="Bird C.P."/>
            <person name="Blakey S.E."/>
            <person name="Bridgeman A.M."/>
            <person name="Brown A.J."/>
            <person name="Buck D."/>
            <person name="Burrill W."/>
            <person name="Butler A.P."/>
            <person name="Carder C."/>
            <person name="Carter N.P."/>
            <person name="Chapman J.C."/>
            <person name="Clamp M."/>
            <person name="Clark G."/>
            <person name="Clark L.N."/>
            <person name="Clark S.Y."/>
            <person name="Clee C.M."/>
            <person name="Clegg S."/>
            <person name="Cobley V.E."/>
            <person name="Collier R.E."/>
            <person name="Connor R."/>
            <person name="Corby N.R."/>
            <person name="Coulson A."/>
            <person name="Coville G.J."/>
            <person name="Deadman R."/>
            <person name="Dhami P."/>
            <person name="Dunn M."/>
            <person name="Ellington A.G."/>
            <person name="Frankland J.A."/>
            <person name="Fraser A."/>
            <person name="French L."/>
            <person name="Garner P."/>
            <person name="Grafham D.V."/>
            <person name="Griffiths C."/>
            <person name="Griffiths M.N."/>
            <person name="Gwilliam R."/>
            <person name="Hall R.E."/>
            <person name="Hammond S."/>
            <person name="Harley J.L."/>
            <person name="Heath P.D."/>
            <person name="Ho S."/>
            <person name="Holden J.L."/>
            <person name="Howden P.J."/>
            <person name="Huckle E."/>
            <person name="Hunt A.R."/>
            <person name="Hunt S.E."/>
            <person name="Jekosch K."/>
            <person name="Johnson C.M."/>
            <person name="Johnson D."/>
            <person name="Kay M.P."/>
            <person name="Kimberley A.M."/>
            <person name="King A."/>
            <person name="Knights A."/>
            <person name="Laird G.K."/>
            <person name="Lawlor S."/>
            <person name="Lehvaslaiho M.H."/>
            <person name="Leversha M."/>
            <person name="Lloyd C."/>
            <person name="Lloyd D.M."/>
            <person name="Lovell J.D."/>
            <person name="Marsh V.L."/>
            <person name="Martin S.L."/>
            <person name="McConnachie L.J."/>
            <person name="McLay K."/>
            <person name="McMurray A.A."/>
            <person name="Milne S."/>
            <person name="Mistry D."/>
            <person name="Moore M.J."/>
            <person name="Mullikin J.C."/>
            <person name="Nickerson T."/>
            <person name="Oliver K."/>
            <person name="Parker A."/>
            <person name="Patel R."/>
            <person name="Pearce T.A."/>
            <person name="Peck A.I."/>
            <person name="Phillimore B.J."/>
            <person name="Prathalingam S.R."/>
            <person name="Plumb R.W."/>
            <person name="Ramsay H."/>
            <person name="Rice C.M."/>
            <person name="Ross M.T."/>
            <person name="Scott C.E."/>
            <person name="Sehra H.K."/>
            <person name="Shownkeen R."/>
            <person name="Sims S."/>
            <person name="Skuce C.D."/>
            <person name="Smith M.L."/>
            <person name="Soderlund C."/>
            <person name="Steward C.A."/>
            <person name="Sulston J.E."/>
            <person name="Swann M."/>
            <person name="Sycamore N."/>
            <person name="Taylor R."/>
            <person name="Tee L."/>
            <person name="Thomas D.W."/>
            <person name="Thorpe A."/>
            <person name="Tracey A."/>
            <person name="Tromans A.C."/>
            <person name="Vaudin M."/>
            <person name="Wall M."/>
            <person name="Wallis J.M."/>
            <person name="Whitehead S.L."/>
            <person name="Whittaker P."/>
            <person name="Willey D.L."/>
            <person name="Williams L."/>
            <person name="Williams S.A."/>
            <person name="Wilming L."/>
            <person name="Wray P.W."/>
            <person name="Hubbard T."/>
            <person name="Durbin R.M."/>
            <person name="Bentley D.R."/>
            <person name="Beck S."/>
            <person name="Rogers J."/>
        </authorList>
    </citation>
    <scope>NUCLEOTIDE SEQUENCE [LARGE SCALE GENOMIC DNA]</scope>
</reference>
<evidence type="ECO:0000313" key="6">
    <source>
        <dbReference type="Proteomes" id="UP000005640"/>
    </source>
</evidence>
<feature type="coiled-coil region" evidence="2">
    <location>
        <begin position="96"/>
        <end position="144"/>
    </location>
</feature>
<dbReference type="OpenTargets" id="ENSG00000126001"/>
<dbReference type="EMBL" id="FO393401">
    <property type="status" value="NOT_ANNOTATED_CDS"/>
    <property type="molecule type" value="Genomic_DNA"/>
</dbReference>
<feature type="region of interest" description="Disordered" evidence="3">
    <location>
        <begin position="703"/>
        <end position="722"/>
    </location>
</feature>
<dbReference type="PANTHER" id="PTHR23159">
    <property type="entry name" value="CENTROSOMAL PROTEIN 2"/>
    <property type="match status" value="1"/>
</dbReference>
<dbReference type="PANTHER" id="PTHR23159:SF1">
    <property type="entry name" value="CENTROSOME-ASSOCIATED PROTEIN CEP250"/>
    <property type="match status" value="1"/>
</dbReference>
<reference evidence="5 6" key="3">
    <citation type="journal article" date="2004" name="Nature">
        <title>Finishing the euchromatic sequence of the human genome.</title>
        <authorList>
            <consortium name="International Human Genome Sequencing Consortium"/>
        </authorList>
    </citation>
    <scope>NUCLEOTIDE SEQUENCE [LARGE SCALE GENOMIC DNA]</scope>
</reference>
<reference evidence="5 6" key="1">
    <citation type="journal article" date="2001" name="Nature">
        <title>Initial sequencing and analysis of the human genome.</title>
        <authorList>
            <consortium name="International Human Genome Sequencing Consortium"/>
            <person name="Lander E.S."/>
            <person name="Linton L.M."/>
            <person name="Birren B."/>
            <person name="Nusbaum C."/>
            <person name="Zody M.C."/>
            <person name="Baldwin J."/>
            <person name="Devon K."/>
            <person name="Dewar K."/>
            <person name="Doyle M."/>
            <person name="FitzHugh W."/>
            <person name="Funke R."/>
            <person name="Gage D."/>
            <person name="Harris K."/>
            <person name="Heaford A."/>
            <person name="Howland J."/>
            <person name="Kann L."/>
            <person name="Lehoczky J."/>
            <person name="LeVine R."/>
            <person name="McEwan P."/>
            <person name="McKernan K."/>
            <person name="Meldrim J."/>
            <person name="Mesirov J.P."/>
            <person name="Miranda C."/>
            <person name="Morris W."/>
            <person name="Naylor J."/>
            <person name="Raymond C."/>
            <person name="Rosetti M."/>
            <person name="Santos R."/>
            <person name="Sheridan A."/>
            <person name="Sougnez C."/>
            <person name="Stange-Thomann N."/>
            <person name="Stojanovic N."/>
            <person name="Subramanian A."/>
            <person name="Wyman D."/>
            <person name="Rogers J."/>
            <person name="Sulston J."/>
            <person name="Ainscough R."/>
            <person name="Beck S."/>
            <person name="Bentley D."/>
            <person name="Burton J."/>
            <person name="Clee C."/>
            <person name="Carter N."/>
            <person name="Coulson A."/>
            <person name="Deadman R."/>
            <person name="Deloukas P."/>
            <person name="Dunham A."/>
            <person name="Dunham I."/>
            <person name="Durbin R."/>
            <person name="French L."/>
            <person name="Grafham D."/>
            <person name="Gregory S."/>
            <person name="Hubbard T."/>
            <person name="Humphray S."/>
            <person name="Hunt A."/>
            <person name="Jones M."/>
            <person name="Lloyd C."/>
            <person name="McMurray A."/>
            <person name="Matthews L."/>
            <person name="Mercer S."/>
            <person name="Milne S."/>
            <person name="Mullikin J.C."/>
            <person name="Mungall A."/>
            <person name="Plumb R."/>
            <person name="Ross M."/>
            <person name="Shownkeen R."/>
            <person name="Sims S."/>
            <person name="Waterston R.H."/>
            <person name="Wilson R.K."/>
            <person name="Hillier L.W."/>
            <person name="McPherson J.D."/>
            <person name="Marra M.A."/>
            <person name="Mardis E.R."/>
            <person name="Fulton L.A."/>
            <person name="Chinwalla A.T."/>
            <person name="Pepin K.H."/>
            <person name="Gish W.R."/>
            <person name="Chissoe S.L."/>
            <person name="Wendl M.C."/>
            <person name="Delehaunty K.D."/>
            <person name="Miner T.L."/>
            <person name="Delehaunty A."/>
            <person name="Kramer J.B."/>
            <person name="Cook L.L."/>
            <person name="Fulton R.S."/>
            <person name="Johnson D.L."/>
            <person name="Minx P.J."/>
            <person name="Clifton S.W."/>
            <person name="Hawkins T."/>
            <person name="Branscomb E."/>
            <person name="Predki P."/>
            <person name="Richardson P."/>
            <person name="Wenning S."/>
            <person name="Slezak T."/>
            <person name="Doggett N."/>
            <person name="Cheng J.F."/>
            <person name="Olsen A."/>
            <person name="Lucas S."/>
            <person name="Elkin C."/>
            <person name="Uberbacher E."/>
            <person name="Frazier M."/>
            <person name="Gibbs R.A."/>
            <person name="Muzny D.M."/>
            <person name="Scherer S.E."/>
            <person name="Bouck J.B."/>
            <person name="Sodergren E.J."/>
            <person name="Worley K.C."/>
            <person name="Rives C.M."/>
            <person name="Gorrell J.H."/>
            <person name="Metzker M.L."/>
            <person name="Naylor S.L."/>
            <person name="Kucherlapati R.S."/>
            <person name="Nelson D.L."/>
            <person name="Weinstock G.M."/>
            <person name="Sakaki Y."/>
            <person name="Fujiyama A."/>
            <person name="Hattori M."/>
            <person name="Yada T."/>
            <person name="Toyoda A."/>
            <person name="Itoh T."/>
            <person name="Kawagoe C."/>
            <person name="Watanabe H."/>
            <person name="Totoki Y."/>
            <person name="Taylor T."/>
            <person name="Weissenbach J."/>
            <person name="Heilig R."/>
            <person name="Saurin W."/>
            <person name="Artiguenave F."/>
            <person name="Brottier P."/>
            <person name="Bruls T."/>
            <person name="Pelletier E."/>
            <person name="Robert C."/>
            <person name="Wincker P."/>
            <person name="Smith D.R."/>
            <person name="Doucette-Stamm L."/>
            <person name="Rubenfield M."/>
            <person name="Weinstock K."/>
            <person name="Lee H.M."/>
            <person name="Dubois J."/>
            <person name="Rosenthal A."/>
            <person name="Platzer M."/>
            <person name="Nyakatura G."/>
            <person name="Taudien S."/>
            <person name="Rump A."/>
            <person name="Yang H."/>
            <person name="Yu J."/>
            <person name="Wang J."/>
            <person name="Huang G."/>
            <person name="Gu J."/>
            <person name="Hood L."/>
            <person name="Rowen L."/>
            <person name="Madan A."/>
            <person name="Qin S."/>
            <person name="Davis R.W."/>
            <person name="Federspiel N.A."/>
            <person name="Abola A.P."/>
            <person name="Proctor M.J."/>
            <person name="Myers R.M."/>
            <person name="Schmutz J."/>
            <person name="Dickson M."/>
            <person name="Grimwood J."/>
            <person name="Cox D.R."/>
            <person name="Olson M.V."/>
            <person name="Kaul R."/>
            <person name="Raymond C."/>
            <person name="Shimizu N."/>
            <person name="Kawasaki K."/>
            <person name="Minoshima S."/>
            <person name="Evans G.A."/>
            <person name="Athanasiou M."/>
            <person name="Schultz R."/>
            <person name="Roe B.A."/>
            <person name="Chen F."/>
            <person name="Pan H."/>
            <person name="Ramser J."/>
            <person name="Lehrach H."/>
            <person name="Reinhardt R."/>
            <person name="McCombie W.R."/>
            <person name="de la Bastide M."/>
            <person name="Dedhia N."/>
            <person name="Blocker H."/>
            <person name="Hornischer K."/>
            <person name="Nordsiek G."/>
            <person name="Agarwala R."/>
            <person name="Aravind L."/>
            <person name="Bailey J.A."/>
            <person name="Bateman A."/>
            <person name="Batzoglou S."/>
            <person name="Birney E."/>
            <person name="Bork P."/>
            <person name="Brown D.G."/>
            <person name="Burge C.B."/>
            <person name="Cerutti L."/>
            <person name="Chen H.C."/>
            <person name="Church D."/>
            <person name="Clamp M."/>
            <person name="Copley R.R."/>
            <person name="Doerks T."/>
            <person name="Eddy S.R."/>
            <person name="Eichler E.E."/>
            <person name="Furey T.S."/>
            <person name="Galagan J."/>
            <person name="Gilbert J.G."/>
            <person name="Harmon C."/>
            <person name="Hayashizaki Y."/>
            <person name="Haussler D."/>
            <person name="Hermjakob H."/>
            <person name="Hokamp K."/>
            <person name="Jang W."/>
            <person name="Johnson L.S."/>
            <person name="Jones T.A."/>
            <person name="Kasif S."/>
            <person name="Kaspryzk A."/>
            <person name="Kennedy S."/>
            <person name="Kent W.J."/>
            <person name="Kitts P."/>
            <person name="Koonin E.V."/>
            <person name="Korf I."/>
            <person name="Kulp D."/>
            <person name="Lancet D."/>
            <person name="Lowe T.M."/>
            <person name="McLysaght A."/>
            <person name="Mikkelsen T."/>
            <person name="Moran J.V."/>
            <person name="Mulder N."/>
            <person name="Pollara V.J."/>
            <person name="Ponting C.P."/>
            <person name="Schuler G."/>
            <person name="Schultz J."/>
            <person name="Slater G."/>
            <person name="Smit A.F."/>
            <person name="Stupka E."/>
            <person name="Szustakowski J."/>
            <person name="Thierry-Mieg D."/>
            <person name="Thierry-Mieg J."/>
            <person name="Wagner L."/>
            <person name="Wallis J."/>
            <person name="Wheeler R."/>
            <person name="Williams A."/>
            <person name="Wolf Y.I."/>
            <person name="Wolfe K.H."/>
            <person name="Yang S.P."/>
            <person name="Yeh R.F."/>
            <person name="Collins F."/>
            <person name="Guyer M.S."/>
            <person name="Peterson J."/>
            <person name="Felsenfeld A."/>
            <person name="Wetterstrand K.A."/>
            <person name="Patrinos A."/>
            <person name="Morgan M.J."/>
            <person name="de Jong P."/>
            <person name="Catanese J.J."/>
            <person name="Osoegawa K."/>
            <person name="Shizuya H."/>
            <person name="Choi S."/>
            <person name="Chen Y.J."/>
        </authorList>
    </citation>
    <scope>NUCLEOTIDE SEQUENCE [LARGE SCALE GENOMIC DNA]</scope>
</reference>
<dbReference type="Proteomes" id="UP000005640">
    <property type="component" value="Chromosome 20"/>
</dbReference>
<sequence length="777" mass="89369">METRSPGLNNMKPQSLQLVLEEQVLALQQQMAENQAASWRKLKNSQEAQQRQATLVRKLQAKVLQYRSWCQELEKRLEATGGPIPQRWENVEEPNLDELLVRLEEEQQRCESLAEVNTQLRLHMEKADVVNKALREDVEKLTVDWSRARDELMRKESQWQMEQEFFKGYLKGEHGRLLSLWREVVTFRRHFLEMKSATDRDLMELKAEHVRLSGSLLTCCLRLTVGAQSREPNGSGRMDGREPAQLLLLLAKTQELEKEAHERSQELIQLKSQGDLEKAELQDRVTELSALLTQSQKQNEDYEKMIKALRETVEILVHDPLLWKGVGRGLETNHTELMEHEASLSRNAQEEKLSLQQVIKDITQVMVEEGDNIAQGSGHENSLELDSSIFSQFDYQDADKALTLVRSVLTRRRQAVQDLRQQLAGCQEAVNLLQQQHDQWEEEGKALRQRLQKLTGERDTLAGQTVDLQGEVDSLSKERELLQKAREELRQQLEVLEQEAWRLRRVNVELQLQGDSAQGQKEEQQEELHLAVRERERLQEMLMGLEAKQSESLSELITLREALESSHLEGELLRQEQTEVTAALARAEQSIAELSSSENTLKTEVADLRAAAVKLSALNEALALDKVGLNQQLLQLEEENQSVCSRMEAAEQARNALQVDLAEAEKRREALWEKNTHLEAQLQKAEEAGAELQADLRDIQEEKEEIQKKLSESRHQQEAATTQLEQLHQEAKRQEEVLARAVQEKEALVREKAALEVRLQAVERDRQDLAEQLQGLR</sequence>
<gene>
    <name evidence="5" type="primary">CEP250</name>
</gene>
<protein>
    <submittedName>
        <fullName evidence="5">Centrosomal protein 250</fullName>
    </submittedName>
</protein>
<evidence type="ECO:0007829" key="7">
    <source>
        <dbReference type="PeptideAtlas" id="A0A9L9PXK6"/>
    </source>
</evidence>
<keyword evidence="1 2" id="KW-0175">Coiled coil</keyword>
<dbReference type="SMR" id="A0A9L9PXK6"/>
<organism evidence="5 6">
    <name type="scientific">Homo sapiens</name>
    <name type="common">Human</name>
    <dbReference type="NCBI Taxonomy" id="9606"/>
    <lineage>
        <taxon>Eukaryota</taxon>
        <taxon>Metazoa</taxon>
        <taxon>Chordata</taxon>
        <taxon>Craniata</taxon>
        <taxon>Vertebrata</taxon>
        <taxon>Euteleostomi</taxon>
        <taxon>Mammalia</taxon>
        <taxon>Eutheria</taxon>
        <taxon>Euarchontoglires</taxon>
        <taxon>Primates</taxon>
        <taxon>Haplorrhini</taxon>
        <taxon>Catarrhini</taxon>
        <taxon>Hominidae</taxon>
        <taxon>Homo</taxon>
    </lineage>
</organism>
<dbReference type="Pfam" id="PF15035">
    <property type="entry name" value="Rootletin"/>
    <property type="match status" value="1"/>
</dbReference>
<name>A0A9L9PXK6_HUMAN</name>
<feature type="coiled-coil region" evidence="2">
    <location>
        <begin position="416"/>
        <end position="548"/>
    </location>
</feature>
<evidence type="ECO:0000313" key="5">
    <source>
        <dbReference type="Ensembl" id="ENSP00000516575.1"/>
    </source>
</evidence>
<dbReference type="Ensembl" id="ENST00000706827.1">
    <property type="protein sequence ID" value="ENSP00000516575.1"/>
    <property type="gene ID" value="ENSG00000126001.17"/>
</dbReference>
<dbReference type="GeneTree" id="ENSGT00940000161056"/>
<keyword evidence="6" id="KW-1185">Reference proteome</keyword>
<evidence type="ECO:0000259" key="4">
    <source>
        <dbReference type="Pfam" id="PF15035"/>
    </source>
</evidence>
<dbReference type="AlphaFoldDB" id="A0A9L9PXK6"/>
<keyword evidence="7 8" id="KW-1267">Proteomics identification</keyword>
<reference evidence="5" key="5">
    <citation type="submission" date="2025-09" db="UniProtKB">
        <authorList>
            <consortium name="Ensembl"/>
        </authorList>
    </citation>
    <scope>IDENTIFICATION</scope>
</reference>
<feature type="coiled-coil region" evidence="2">
    <location>
        <begin position="253"/>
        <end position="319"/>
    </location>
</feature>
<dbReference type="OrthoDB" id="3549872at2759"/>
<evidence type="ECO:0000256" key="1">
    <source>
        <dbReference type="ARBA" id="ARBA00023054"/>
    </source>
</evidence>
<evidence type="ECO:0000256" key="2">
    <source>
        <dbReference type="SAM" id="Coils"/>
    </source>
</evidence>
<dbReference type="InterPro" id="IPR055167">
    <property type="entry name" value="Rootletin-like_CC"/>
</dbReference>
<feature type="compositionally biased region" description="Basic and acidic residues" evidence="3">
    <location>
        <begin position="703"/>
        <end position="717"/>
    </location>
</feature>
<proteinExistence type="evidence at protein level"/>
<feature type="domain" description="Rootletin-like coiled-coil" evidence="4">
    <location>
        <begin position="39"/>
        <end position="213"/>
    </location>
</feature>
<dbReference type="Ensembl" id="ENST00000706827.1">
    <property type="protein sequence ID" value="ENSP00000516575.1"/>
    <property type="gene ID" value="ENSG00000126001.18"/>
</dbReference>